<keyword evidence="7" id="KW-1185">Reference proteome</keyword>
<accession>A0A839QCE9</accession>
<dbReference type="Gene3D" id="1.10.490.50">
    <property type="entry name" value="Antibiotic binding domain of TipA-like multidrug resistance regulators"/>
    <property type="match status" value="1"/>
</dbReference>
<dbReference type="RefSeq" id="WP_183473086.1">
    <property type="nucleotide sequence ID" value="NZ_JACHVU010000015.1"/>
</dbReference>
<evidence type="ECO:0000256" key="4">
    <source>
        <dbReference type="ARBA" id="ARBA00023163"/>
    </source>
</evidence>
<evidence type="ECO:0000256" key="1">
    <source>
        <dbReference type="ARBA" id="ARBA00023015"/>
    </source>
</evidence>
<comment type="caution">
    <text evidence="6">The sequence shown here is derived from an EMBL/GenBank/DDBJ whole genome shotgun (WGS) entry which is preliminary data.</text>
</comment>
<dbReference type="PROSITE" id="PS50937">
    <property type="entry name" value="HTH_MERR_2"/>
    <property type="match status" value="1"/>
</dbReference>
<keyword evidence="4" id="KW-0804">Transcription</keyword>
<proteinExistence type="predicted"/>
<dbReference type="Proteomes" id="UP000550501">
    <property type="component" value="Unassembled WGS sequence"/>
</dbReference>
<organism evidence="6 7">
    <name type="scientific">Mycolicibacterium iranicum</name>
    <name type="common">Mycobacterium iranicum</name>
    <dbReference type="NCBI Taxonomy" id="912594"/>
    <lineage>
        <taxon>Bacteria</taxon>
        <taxon>Bacillati</taxon>
        <taxon>Actinomycetota</taxon>
        <taxon>Actinomycetes</taxon>
        <taxon>Mycobacteriales</taxon>
        <taxon>Mycobacteriaceae</taxon>
        <taxon>Mycolicibacterium</taxon>
    </lineage>
</organism>
<evidence type="ECO:0000259" key="5">
    <source>
        <dbReference type="PROSITE" id="PS50937"/>
    </source>
</evidence>
<dbReference type="InterPro" id="IPR009061">
    <property type="entry name" value="DNA-bd_dom_put_sf"/>
</dbReference>
<feature type="domain" description="HTH merR-type" evidence="5">
    <location>
        <begin position="4"/>
        <end position="73"/>
    </location>
</feature>
<dbReference type="Gene3D" id="1.10.1660.10">
    <property type="match status" value="1"/>
</dbReference>
<dbReference type="SUPFAM" id="SSF46955">
    <property type="entry name" value="Putative DNA-binding domain"/>
    <property type="match status" value="1"/>
</dbReference>
<gene>
    <name evidence="6" type="ORF">FHR72_004805</name>
</gene>
<reference evidence="6 7" key="1">
    <citation type="submission" date="2020-08" db="EMBL/GenBank/DDBJ databases">
        <title>The Agave Microbiome: Exploring the role of microbial communities in plant adaptations to desert environments.</title>
        <authorList>
            <person name="Partida-Martinez L.P."/>
        </authorList>
    </citation>
    <scope>NUCLEOTIDE SEQUENCE [LARGE SCALE GENOMIC DNA]</scope>
    <source>
        <strain evidence="6 7">AT2.18</strain>
    </source>
</reference>
<evidence type="ECO:0000256" key="2">
    <source>
        <dbReference type="ARBA" id="ARBA00023125"/>
    </source>
</evidence>
<dbReference type="CDD" id="cd01106">
    <property type="entry name" value="HTH_TipAL-Mta"/>
    <property type="match status" value="1"/>
</dbReference>
<keyword evidence="2 6" id="KW-0238">DNA-binding</keyword>
<keyword evidence="1" id="KW-0805">Transcription regulation</keyword>
<dbReference type="SUPFAM" id="SSF89082">
    <property type="entry name" value="Antibiotic binding domain of TipA-like multidrug resistance regulators"/>
    <property type="match status" value="1"/>
</dbReference>
<dbReference type="PANTHER" id="PTHR30204:SF90">
    <property type="entry name" value="HTH-TYPE TRANSCRIPTIONAL ACTIVATOR MTA"/>
    <property type="match status" value="1"/>
</dbReference>
<dbReference type="InterPro" id="IPR000551">
    <property type="entry name" value="MerR-type_HTH_dom"/>
</dbReference>
<dbReference type="AlphaFoldDB" id="A0A839QCE9"/>
<dbReference type="InterPro" id="IPR047057">
    <property type="entry name" value="MerR_fam"/>
</dbReference>
<evidence type="ECO:0000256" key="3">
    <source>
        <dbReference type="ARBA" id="ARBA00023159"/>
    </source>
</evidence>
<dbReference type="InterPro" id="IPR012925">
    <property type="entry name" value="TipAS_dom"/>
</dbReference>
<dbReference type="PRINTS" id="PR00040">
    <property type="entry name" value="HTHMERR"/>
</dbReference>
<dbReference type="EMBL" id="JACHVU010000015">
    <property type="protein sequence ID" value="MBB2993297.1"/>
    <property type="molecule type" value="Genomic_DNA"/>
</dbReference>
<name>A0A839QCE9_MYCIR</name>
<dbReference type="Pfam" id="PF07739">
    <property type="entry name" value="TipAS"/>
    <property type="match status" value="1"/>
</dbReference>
<dbReference type="PROSITE" id="PS00552">
    <property type="entry name" value="HTH_MERR_1"/>
    <property type="match status" value="1"/>
</dbReference>
<dbReference type="InterPro" id="IPR036244">
    <property type="entry name" value="TipA-like_antibiotic-bd"/>
</dbReference>
<dbReference type="SMART" id="SM00422">
    <property type="entry name" value="HTH_MERR"/>
    <property type="match status" value="1"/>
</dbReference>
<dbReference type="GO" id="GO:0003700">
    <property type="term" value="F:DNA-binding transcription factor activity"/>
    <property type="evidence" value="ECO:0007669"/>
    <property type="project" value="InterPro"/>
</dbReference>
<sequence length="253" mass="28441">MTTTHSVGAVAELTGVSVRTLHHYDHIGLVVPSVRTGAGYRGYTDADIERLHLALVYRSAGLPLDEIRRVLDDPGADVQTVLTHQHALLLARQEQLTATIRAVEELMSAHGKGIQLTAAEQAEIFGTNAFHDEYAEEAEQRWGDTDAWQQSRQRTSSFTKQDWIDVKAEGDALLTDLAHAKRDGVTPGSARAEELRERHRRSIHRFYDCDEHMQQCLAEMYIADERFTRYYDDVEPGLARYLHDVIMAGRSGG</sequence>
<protein>
    <submittedName>
        <fullName evidence="6">DNA-binding transcriptional MerR regulator</fullName>
    </submittedName>
</protein>
<dbReference type="PANTHER" id="PTHR30204">
    <property type="entry name" value="REDOX-CYCLING DRUG-SENSING TRANSCRIPTIONAL ACTIVATOR SOXR"/>
    <property type="match status" value="1"/>
</dbReference>
<evidence type="ECO:0000313" key="7">
    <source>
        <dbReference type="Proteomes" id="UP000550501"/>
    </source>
</evidence>
<keyword evidence="3" id="KW-0010">Activator</keyword>
<evidence type="ECO:0000313" key="6">
    <source>
        <dbReference type="EMBL" id="MBB2993297.1"/>
    </source>
</evidence>
<dbReference type="GO" id="GO:0003677">
    <property type="term" value="F:DNA binding"/>
    <property type="evidence" value="ECO:0007669"/>
    <property type="project" value="UniProtKB-KW"/>
</dbReference>
<dbReference type="Pfam" id="PF13411">
    <property type="entry name" value="MerR_1"/>
    <property type="match status" value="1"/>
</dbReference>